<dbReference type="AlphaFoldDB" id="A0A183INR4"/>
<evidence type="ECO:0000256" key="1">
    <source>
        <dbReference type="ARBA" id="ARBA00022837"/>
    </source>
</evidence>
<dbReference type="InterPro" id="IPR002048">
    <property type="entry name" value="EF_hand_dom"/>
</dbReference>
<evidence type="ECO:0000259" key="2">
    <source>
        <dbReference type="PROSITE" id="PS50222"/>
    </source>
</evidence>
<dbReference type="EMBL" id="UZAM01008870">
    <property type="protein sequence ID" value="VDP06757.1"/>
    <property type="molecule type" value="Genomic_DNA"/>
</dbReference>
<reference evidence="5" key="1">
    <citation type="submission" date="2016-06" db="UniProtKB">
        <authorList>
            <consortium name="WormBaseParasite"/>
        </authorList>
    </citation>
    <scope>IDENTIFICATION</scope>
</reference>
<dbReference type="PROSITE" id="PS50222">
    <property type="entry name" value="EF_HAND_2"/>
    <property type="match status" value="1"/>
</dbReference>
<sequence>MESLYSTAKEFYNICDQEGKGYVVKSDMTRLHTELDPLTDEQLQDIFEILDLDNNKYLTVDEFIDGFGKCVRSVNSD</sequence>
<accession>A0A183INR4</accession>
<dbReference type="InterPro" id="IPR011992">
    <property type="entry name" value="EF-hand-dom_pair"/>
</dbReference>
<keyword evidence="4" id="KW-1185">Reference proteome</keyword>
<dbReference type="GO" id="GO:0005509">
    <property type="term" value="F:calcium ion binding"/>
    <property type="evidence" value="ECO:0007669"/>
    <property type="project" value="InterPro"/>
</dbReference>
<dbReference type="Proteomes" id="UP000270296">
    <property type="component" value="Unassembled WGS sequence"/>
</dbReference>
<keyword evidence="1" id="KW-0106">Calcium</keyword>
<evidence type="ECO:0000313" key="4">
    <source>
        <dbReference type="Proteomes" id="UP000270296"/>
    </source>
</evidence>
<proteinExistence type="predicted"/>
<dbReference type="SMART" id="SM00054">
    <property type="entry name" value="EFh"/>
    <property type="match status" value="1"/>
</dbReference>
<dbReference type="WBParaSite" id="SBAD_0000547601-mRNA-1">
    <property type="protein sequence ID" value="SBAD_0000547601-mRNA-1"/>
    <property type="gene ID" value="SBAD_0000547601"/>
</dbReference>
<name>A0A183INR4_9BILA</name>
<evidence type="ECO:0000313" key="5">
    <source>
        <dbReference type="WBParaSite" id="SBAD_0000547601-mRNA-1"/>
    </source>
</evidence>
<evidence type="ECO:0000313" key="3">
    <source>
        <dbReference type="EMBL" id="VDP06757.1"/>
    </source>
</evidence>
<dbReference type="Gene3D" id="1.10.238.10">
    <property type="entry name" value="EF-hand"/>
    <property type="match status" value="1"/>
</dbReference>
<dbReference type="OrthoDB" id="9989112at2759"/>
<dbReference type="PROSITE" id="PS00018">
    <property type="entry name" value="EF_HAND_1"/>
    <property type="match status" value="1"/>
</dbReference>
<gene>
    <name evidence="3" type="ORF">SBAD_LOCUS5260</name>
</gene>
<protein>
    <submittedName>
        <fullName evidence="5">EF-hand domain-containing protein</fullName>
    </submittedName>
</protein>
<reference evidence="3 4" key="2">
    <citation type="submission" date="2018-11" db="EMBL/GenBank/DDBJ databases">
        <authorList>
            <consortium name="Pathogen Informatics"/>
        </authorList>
    </citation>
    <scope>NUCLEOTIDE SEQUENCE [LARGE SCALE GENOMIC DNA]</scope>
</reference>
<dbReference type="Pfam" id="PF13499">
    <property type="entry name" value="EF-hand_7"/>
    <property type="match status" value="1"/>
</dbReference>
<dbReference type="SUPFAM" id="SSF47473">
    <property type="entry name" value="EF-hand"/>
    <property type="match status" value="1"/>
</dbReference>
<dbReference type="InterPro" id="IPR018247">
    <property type="entry name" value="EF_Hand_1_Ca_BS"/>
</dbReference>
<organism evidence="5">
    <name type="scientific">Soboliphyme baturini</name>
    <dbReference type="NCBI Taxonomy" id="241478"/>
    <lineage>
        <taxon>Eukaryota</taxon>
        <taxon>Metazoa</taxon>
        <taxon>Ecdysozoa</taxon>
        <taxon>Nematoda</taxon>
        <taxon>Enoplea</taxon>
        <taxon>Dorylaimia</taxon>
        <taxon>Dioctophymatida</taxon>
        <taxon>Dioctophymatoidea</taxon>
        <taxon>Soboliphymatidae</taxon>
        <taxon>Soboliphyme</taxon>
    </lineage>
</organism>
<feature type="domain" description="EF-hand" evidence="2">
    <location>
        <begin position="38"/>
        <end position="73"/>
    </location>
</feature>